<keyword evidence="3" id="KW-0805">Transcription regulation</keyword>
<keyword evidence="4" id="KW-0238">DNA-binding</keyword>
<keyword evidence="8" id="KW-1185">Reference proteome</keyword>
<dbReference type="InterPro" id="IPR025944">
    <property type="entry name" value="Sigma_54_int_dom_CS"/>
</dbReference>
<dbReference type="Gene3D" id="1.10.10.60">
    <property type="entry name" value="Homeodomain-like"/>
    <property type="match status" value="1"/>
</dbReference>
<dbReference type="EMBL" id="CTRP01000003">
    <property type="protein sequence ID" value="CQR70293.1"/>
    <property type="molecule type" value="Genomic_DNA"/>
</dbReference>
<dbReference type="GO" id="GO:0043565">
    <property type="term" value="F:sequence-specific DNA binding"/>
    <property type="evidence" value="ECO:0007669"/>
    <property type="project" value="InterPro"/>
</dbReference>
<dbReference type="GO" id="GO:0006355">
    <property type="term" value="P:regulation of DNA-templated transcription"/>
    <property type="evidence" value="ECO:0007669"/>
    <property type="project" value="InterPro"/>
</dbReference>
<dbReference type="Proteomes" id="UP000049855">
    <property type="component" value="Unassembled WGS sequence"/>
</dbReference>
<keyword evidence="1" id="KW-0547">Nucleotide-binding</keyword>
<evidence type="ECO:0000256" key="4">
    <source>
        <dbReference type="ARBA" id="ARBA00023125"/>
    </source>
</evidence>
<accession>A0A0U1KTS2</accession>
<dbReference type="PROSITE" id="PS00676">
    <property type="entry name" value="SIGMA54_INTERACT_2"/>
    <property type="match status" value="1"/>
</dbReference>
<keyword evidence="5" id="KW-0804">Transcription</keyword>
<dbReference type="InterPro" id="IPR058031">
    <property type="entry name" value="AAA_lid_NorR"/>
</dbReference>
<dbReference type="InterPro" id="IPR025943">
    <property type="entry name" value="Sigma_54_int_dom_ATP-bd_2"/>
</dbReference>
<evidence type="ECO:0000256" key="1">
    <source>
        <dbReference type="ARBA" id="ARBA00022741"/>
    </source>
</evidence>
<dbReference type="AlphaFoldDB" id="A0A0U1KTS2"/>
<gene>
    <name evidence="7" type="ORF">SpAn4DRAFT_1262</name>
</gene>
<name>A0A0U1KTS2_9FIRM</name>
<dbReference type="PANTHER" id="PTHR32071:SF121">
    <property type="entry name" value="SIGMA L-DEPENDENT TRANSCRIPTIONAL REGULATOR YQIR-RELATED"/>
    <property type="match status" value="1"/>
</dbReference>
<dbReference type="Pfam" id="PF02954">
    <property type="entry name" value="HTH_8"/>
    <property type="match status" value="1"/>
</dbReference>
<dbReference type="Pfam" id="PF25601">
    <property type="entry name" value="AAA_lid_14"/>
    <property type="match status" value="1"/>
</dbReference>
<dbReference type="SMART" id="SM00382">
    <property type="entry name" value="AAA"/>
    <property type="match status" value="1"/>
</dbReference>
<dbReference type="SUPFAM" id="SSF46689">
    <property type="entry name" value="Homeodomain-like"/>
    <property type="match status" value="1"/>
</dbReference>
<dbReference type="CDD" id="cd00009">
    <property type="entry name" value="AAA"/>
    <property type="match status" value="1"/>
</dbReference>
<dbReference type="InterPro" id="IPR027417">
    <property type="entry name" value="P-loop_NTPase"/>
</dbReference>
<dbReference type="InterPro" id="IPR025662">
    <property type="entry name" value="Sigma_54_int_dom_ATP-bd_1"/>
</dbReference>
<keyword evidence="2" id="KW-0067">ATP-binding</keyword>
<evidence type="ECO:0000256" key="5">
    <source>
        <dbReference type="ARBA" id="ARBA00023163"/>
    </source>
</evidence>
<dbReference type="InterPro" id="IPR009057">
    <property type="entry name" value="Homeodomain-like_sf"/>
</dbReference>
<feature type="domain" description="Sigma-54 factor interaction" evidence="6">
    <location>
        <begin position="148"/>
        <end position="377"/>
    </location>
</feature>
<dbReference type="Pfam" id="PF00158">
    <property type="entry name" value="Sigma54_activat"/>
    <property type="match status" value="1"/>
</dbReference>
<reference evidence="8" key="1">
    <citation type="submission" date="2015-03" db="EMBL/GenBank/DDBJ databases">
        <authorList>
            <person name="Nijsse Bart"/>
        </authorList>
    </citation>
    <scope>NUCLEOTIDE SEQUENCE [LARGE SCALE GENOMIC DNA]</scope>
</reference>
<organism evidence="7 8">
    <name type="scientific">Sporomusa ovata</name>
    <dbReference type="NCBI Taxonomy" id="2378"/>
    <lineage>
        <taxon>Bacteria</taxon>
        <taxon>Bacillati</taxon>
        <taxon>Bacillota</taxon>
        <taxon>Negativicutes</taxon>
        <taxon>Selenomonadales</taxon>
        <taxon>Sporomusaceae</taxon>
        <taxon>Sporomusa</taxon>
    </lineage>
</organism>
<evidence type="ECO:0000259" key="6">
    <source>
        <dbReference type="PROSITE" id="PS50045"/>
    </source>
</evidence>
<dbReference type="Gene3D" id="3.40.50.300">
    <property type="entry name" value="P-loop containing nucleotide triphosphate hydrolases"/>
    <property type="match status" value="1"/>
</dbReference>
<dbReference type="InterPro" id="IPR002078">
    <property type="entry name" value="Sigma_54_int"/>
</dbReference>
<dbReference type="PANTHER" id="PTHR32071">
    <property type="entry name" value="TRANSCRIPTIONAL REGULATORY PROTEIN"/>
    <property type="match status" value="1"/>
</dbReference>
<proteinExistence type="predicted"/>
<dbReference type="PROSITE" id="PS00675">
    <property type="entry name" value="SIGMA54_INTERACT_1"/>
    <property type="match status" value="1"/>
</dbReference>
<dbReference type="RefSeq" id="WP_021169032.1">
    <property type="nucleotide sequence ID" value="NZ_CTRP01000003.1"/>
</dbReference>
<dbReference type="FunFam" id="3.40.50.300:FF:000006">
    <property type="entry name" value="DNA-binding transcriptional regulator NtrC"/>
    <property type="match status" value="1"/>
</dbReference>
<sequence length="467" mass="52063">MPQNSICFMPQEVGKSANPTKEKIIFVTDKKGYLILSNTKAALSIGVPMEQLLHLNMRELIRNGNINTSYTLQAAQNRRIERGLVTTKFEAELLAISTPVFDNKGELLYLLTTCVPNPSRRVTPVNNSGLKNVQTGTFRDLVLAPENIVAESSAMKSILRIASTISQTDSPIVLFGESGTGKEVLAQYIHRQSKRSAGAFIAINCAALSESLAEAELFGYDKGAFTGAQAQGKIGLIEAADGGTLFLDEIAELPLALQAKLLRVLEAGEIRRVGSCVNRTINFRLIAATNKNLKQMTEEGTFRKDLFYRLNVLSLLLPPLRERPEDVTMLALKFLKDFNSKYNLSTNLDSNTLSAFQHYDWPGNVRELRNEVEKYVIANIQDNSNQFLAAMSGMAKQISQPNNDYINSQENYGPLKQAMRQFEEQYIDSVLRVCNFQMGKAADRLGICRTVLYRKMKAFSEAKRTHL</sequence>
<dbReference type="InterPro" id="IPR003593">
    <property type="entry name" value="AAA+_ATPase"/>
</dbReference>
<evidence type="ECO:0000313" key="7">
    <source>
        <dbReference type="EMBL" id="CQR70293.1"/>
    </source>
</evidence>
<evidence type="ECO:0000256" key="3">
    <source>
        <dbReference type="ARBA" id="ARBA00023015"/>
    </source>
</evidence>
<dbReference type="PROSITE" id="PS50045">
    <property type="entry name" value="SIGMA54_INTERACT_4"/>
    <property type="match status" value="1"/>
</dbReference>
<dbReference type="Gene3D" id="1.10.8.60">
    <property type="match status" value="1"/>
</dbReference>
<protein>
    <submittedName>
        <fullName evidence="7">Acetoacetate metabolism regulatory protein AtoC</fullName>
    </submittedName>
</protein>
<dbReference type="GO" id="GO:0005524">
    <property type="term" value="F:ATP binding"/>
    <property type="evidence" value="ECO:0007669"/>
    <property type="project" value="UniProtKB-KW"/>
</dbReference>
<dbReference type="PROSITE" id="PS00688">
    <property type="entry name" value="SIGMA54_INTERACT_3"/>
    <property type="match status" value="1"/>
</dbReference>
<evidence type="ECO:0000256" key="2">
    <source>
        <dbReference type="ARBA" id="ARBA00022840"/>
    </source>
</evidence>
<evidence type="ECO:0000313" key="8">
    <source>
        <dbReference type="Proteomes" id="UP000049855"/>
    </source>
</evidence>
<dbReference type="SUPFAM" id="SSF52540">
    <property type="entry name" value="P-loop containing nucleoside triphosphate hydrolases"/>
    <property type="match status" value="1"/>
</dbReference>
<dbReference type="InterPro" id="IPR002197">
    <property type="entry name" value="HTH_Fis"/>
</dbReference>